<dbReference type="Proteomes" id="UP000013270">
    <property type="component" value="Unassembled WGS sequence"/>
</dbReference>
<organism evidence="1 2">
    <name type="scientific">Acinetobacter bereziniae NIPH 3</name>
    <dbReference type="NCBI Taxonomy" id="1217651"/>
    <lineage>
        <taxon>Bacteria</taxon>
        <taxon>Pseudomonadati</taxon>
        <taxon>Pseudomonadota</taxon>
        <taxon>Gammaproteobacteria</taxon>
        <taxon>Moraxellales</taxon>
        <taxon>Moraxellaceae</taxon>
        <taxon>Acinetobacter</taxon>
    </lineage>
</organism>
<dbReference type="HOGENOM" id="CLU_3194838_0_0_6"/>
<dbReference type="EMBL" id="APPK01000023">
    <property type="protein sequence ID" value="ENV23023.1"/>
    <property type="molecule type" value="Genomic_DNA"/>
</dbReference>
<evidence type="ECO:0000313" key="2">
    <source>
        <dbReference type="Proteomes" id="UP000013270"/>
    </source>
</evidence>
<reference evidence="1 2" key="1">
    <citation type="submission" date="2013-02" db="EMBL/GenBank/DDBJ databases">
        <title>The Genome Sequence of Acinetobacter bereziniae NIPH 3.</title>
        <authorList>
            <consortium name="The Broad Institute Genome Sequencing Platform"/>
            <consortium name="The Broad Institute Genome Sequencing Center for Infectious Disease"/>
            <person name="Cerqueira G."/>
            <person name="Feldgarden M."/>
            <person name="Courvalin P."/>
            <person name="Perichon B."/>
            <person name="Grillot-Courvalin C."/>
            <person name="Clermont D."/>
            <person name="Rocha E."/>
            <person name="Yoon E.-J."/>
            <person name="Nemec A."/>
            <person name="Walker B."/>
            <person name="Young S.K."/>
            <person name="Zeng Q."/>
            <person name="Gargeya S."/>
            <person name="Fitzgerald M."/>
            <person name="Haas B."/>
            <person name="Abouelleil A."/>
            <person name="Alvarado L."/>
            <person name="Arachchi H.M."/>
            <person name="Berlin A.M."/>
            <person name="Chapman S.B."/>
            <person name="Dewar J."/>
            <person name="Goldberg J."/>
            <person name="Griggs A."/>
            <person name="Gujja S."/>
            <person name="Hansen M."/>
            <person name="Howarth C."/>
            <person name="Imamovic A."/>
            <person name="Larimer J."/>
            <person name="McCowan C."/>
            <person name="Murphy C."/>
            <person name="Neiman D."/>
            <person name="Pearson M."/>
            <person name="Priest M."/>
            <person name="Roberts A."/>
            <person name="Saif S."/>
            <person name="Shea T."/>
            <person name="Sisk P."/>
            <person name="Sykes S."/>
            <person name="Wortman J."/>
            <person name="Nusbaum C."/>
            <person name="Birren B."/>
        </authorList>
    </citation>
    <scope>NUCLEOTIDE SEQUENCE [LARGE SCALE GENOMIC DNA]</scope>
    <source>
        <strain evidence="1 2">NIPH 3</strain>
    </source>
</reference>
<accession>N8YU16</accession>
<protein>
    <submittedName>
        <fullName evidence="1">Uncharacterized protein</fullName>
    </submittedName>
</protein>
<gene>
    <name evidence="1" type="ORF">F963_00997</name>
</gene>
<dbReference type="PATRIC" id="fig|1217651.3.peg.968"/>
<dbReference type="AlphaFoldDB" id="N8YU16"/>
<proteinExistence type="predicted"/>
<evidence type="ECO:0000313" key="1">
    <source>
        <dbReference type="EMBL" id="ENV23023.1"/>
    </source>
</evidence>
<name>N8YU16_ACIBZ</name>
<sequence length="45" mass="5333">MNTLSQCFLKQWLIAKAMKQDLKQQVYSRQDFINPTKMQDIFPVG</sequence>
<comment type="caution">
    <text evidence="1">The sequence shown here is derived from an EMBL/GenBank/DDBJ whole genome shotgun (WGS) entry which is preliminary data.</text>
</comment>